<dbReference type="Proteomes" id="UP000234271">
    <property type="component" value="Chromosome"/>
</dbReference>
<gene>
    <name evidence="1" type="ORF">BLE401_06875</name>
</gene>
<dbReference type="RefSeq" id="WP_062154974.1">
    <property type="nucleotide sequence ID" value="NZ_CP012373.2"/>
</dbReference>
<organism evidence="1 2">
    <name type="scientific">Beggiatoa leptomitoformis</name>
    <dbReference type="NCBI Taxonomy" id="288004"/>
    <lineage>
        <taxon>Bacteria</taxon>
        <taxon>Pseudomonadati</taxon>
        <taxon>Pseudomonadota</taxon>
        <taxon>Gammaproteobacteria</taxon>
        <taxon>Thiotrichales</taxon>
        <taxon>Thiotrichaceae</taxon>
        <taxon>Beggiatoa</taxon>
    </lineage>
</organism>
<accession>A0A2N9YDC4</accession>
<proteinExistence type="predicted"/>
<dbReference type="AlphaFoldDB" id="A0A2N9YDC4"/>
<protein>
    <recommendedName>
        <fullName evidence="3">Rpn family recombination-promoting nuclease/putative transposase</fullName>
    </recommendedName>
</protein>
<dbReference type="STRING" id="288004.AL038_17345"/>
<keyword evidence="2" id="KW-1185">Reference proteome</keyword>
<dbReference type="EMBL" id="CP018889">
    <property type="protein sequence ID" value="AUI68456.1"/>
    <property type="molecule type" value="Genomic_DNA"/>
</dbReference>
<sequence length="82" mass="9313">MSRHSAHNLDKTRQRQMRLMNYWSNKAALDTAFAEGKKEGIIEGIVLGERQAKREIAKQLKIQGFTLELITQITGLSQADID</sequence>
<evidence type="ECO:0008006" key="3">
    <source>
        <dbReference type="Google" id="ProtNLM"/>
    </source>
</evidence>
<dbReference type="KEGG" id="blep:AL038_17345"/>
<name>A0A2N9YDC4_9GAMM</name>
<evidence type="ECO:0000313" key="1">
    <source>
        <dbReference type="EMBL" id="AUI68456.1"/>
    </source>
</evidence>
<reference evidence="2" key="1">
    <citation type="submission" date="2016-12" db="EMBL/GenBank/DDBJ databases">
        <title>Complete Genome Sequence of Beggiatoa leptomitiformis D-401.</title>
        <authorList>
            <person name="Fomenkov A."/>
            <person name="Vincze T."/>
            <person name="Grabovich M."/>
            <person name="Anton B.P."/>
            <person name="Dubinina G."/>
            <person name="Orlova M."/>
            <person name="Belousova E."/>
            <person name="Roberts R.J."/>
        </authorList>
    </citation>
    <scope>NUCLEOTIDE SEQUENCE [LARGE SCALE GENOMIC DNA]</scope>
    <source>
        <strain evidence="2">D-401</strain>
    </source>
</reference>
<evidence type="ECO:0000313" key="2">
    <source>
        <dbReference type="Proteomes" id="UP000234271"/>
    </source>
</evidence>